<name>D8LR94_ECTSI</name>
<gene>
    <name evidence="8" type="ORF">Esi_0064_0039</name>
</gene>
<evidence type="ECO:0000256" key="3">
    <source>
        <dbReference type="ARBA" id="ARBA00022448"/>
    </source>
</evidence>
<dbReference type="GO" id="GO:0005737">
    <property type="term" value="C:cytoplasm"/>
    <property type="evidence" value="ECO:0007669"/>
    <property type="project" value="TreeGrafter"/>
</dbReference>
<dbReference type="GO" id="GO:0006606">
    <property type="term" value="P:protein import into nucleus"/>
    <property type="evidence" value="ECO:0007669"/>
    <property type="project" value="TreeGrafter"/>
</dbReference>
<evidence type="ECO:0000256" key="4">
    <source>
        <dbReference type="ARBA" id="ARBA00022927"/>
    </source>
</evidence>
<dbReference type="PANTHER" id="PTHR12363:SF33">
    <property type="entry name" value="IMPORTIN-13"/>
    <property type="match status" value="1"/>
</dbReference>
<evidence type="ECO:0008006" key="10">
    <source>
        <dbReference type="Google" id="ProtNLM"/>
    </source>
</evidence>
<dbReference type="SUPFAM" id="SSF48371">
    <property type="entry name" value="ARM repeat"/>
    <property type="match status" value="1"/>
</dbReference>
<protein>
    <recommendedName>
        <fullName evidence="10">Importin N-terminal domain-containing protein</fullName>
    </recommendedName>
</protein>
<dbReference type="InterPro" id="IPR051345">
    <property type="entry name" value="Importin_beta-like_NTR"/>
</dbReference>
<dbReference type="InParanoid" id="D8LR94"/>
<dbReference type="InterPro" id="IPR013598">
    <property type="entry name" value="Exportin-1/Importin-b-like"/>
</dbReference>
<evidence type="ECO:0000256" key="5">
    <source>
        <dbReference type="ARBA" id="ARBA00023242"/>
    </source>
</evidence>
<accession>D8LR94</accession>
<dbReference type="InterPro" id="IPR057941">
    <property type="entry name" value="TPR_TNPO3_IPO13_2nd"/>
</dbReference>
<organism evidence="8 9">
    <name type="scientific">Ectocarpus siliculosus</name>
    <name type="common">Brown alga</name>
    <name type="synonym">Conferva siliculosa</name>
    <dbReference type="NCBI Taxonomy" id="2880"/>
    <lineage>
        <taxon>Eukaryota</taxon>
        <taxon>Sar</taxon>
        <taxon>Stramenopiles</taxon>
        <taxon>Ochrophyta</taxon>
        <taxon>PX clade</taxon>
        <taxon>Phaeophyceae</taxon>
        <taxon>Ectocarpales</taxon>
        <taxon>Ectocarpaceae</taxon>
        <taxon>Ectocarpus</taxon>
    </lineage>
</organism>
<comment type="subcellular location">
    <subcellularLocation>
        <location evidence="1">Nucleus</location>
    </subcellularLocation>
</comment>
<dbReference type="GO" id="GO:0005634">
    <property type="term" value="C:nucleus"/>
    <property type="evidence" value="ECO:0007669"/>
    <property type="project" value="UniProtKB-SubCell"/>
</dbReference>
<dbReference type="InterPro" id="IPR001494">
    <property type="entry name" value="Importin-beta_N"/>
</dbReference>
<reference evidence="8 9" key="1">
    <citation type="journal article" date="2010" name="Nature">
        <title>The Ectocarpus genome and the independent evolution of multicellularity in brown algae.</title>
        <authorList>
            <person name="Cock J.M."/>
            <person name="Sterck L."/>
            <person name="Rouze P."/>
            <person name="Scornet D."/>
            <person name="Allen A.E."/>
            <person name="Amoutzias G."/>
            <person name="Anthouard V."/>
            <person name="Artiguenave F."/>
            <person name="Aury J.M."/>
            <person name="Badger J.H."/>
            <person name="Beszteri B."/>
            <person name="Billiau K."/>
            <person name="Bonnet E."/>
            <person name="Bothwell J.H."/>
            <person name="Bowler C."/>
            <person name="Boyen C."/>
            <person name="Brownlee C."/>
            <person name="Carrano C.J."/>
            <person name="Charrier B."/>
            <person name="Cho G.Y."/>
            <person name="Coelho S.M."/>
            <person name="Collen J."/>
            <person name="Corre E."/>
            <person name="Da Silva C."/>
            <person name="Delage L."/>
            <person name="Delaroque N."/>
            <person name="Dittami S.M."/>
            <person name="Doulbeau S."/>
            <person name="Elias M."/>
            <person name="Farnham G."/>
            <person name="Gachon C.M."/>
            <person name="Gschloessl B."/>
            <person name="Heesch S."/>
            <person name="Jabbari K."/>
            <person name="Jubin C."/>
            <person name="Kawai H."/>
            <person name="Kimura K."/>
            <person name="Kloareg B."/>
            <person name="Kupper F.C."/>
            <person name="Lang D."/>
            <person name="Le Bail A."/>
            <person name="Leblanc C."/>
            <person name="Lerouge P."/>
            <person name="Lohr M."/>
            <person name="Lopez P.J."/>
            <person name="Martens C."/>
            <person name="Maumus F."/>
            <person name="Michel G."/>
            <person name="Miranda-Saavedra D."/>
            <person name="Morales J."/>
            <person name="Moreau H."/>
            <person name="Motomura T."/>
            <person name="Nagasato C."/>
            <person name="Napoli C.A."/>
            <person name="Nelson D.R."/>
            <person name="Nyvall-Collen P."/>
            <person name="Peters A.F."/>
            <person name="Pommier C."/>
            <person name="Potin P."/>
            <person name="Poulain J."/>
            <person name="Quesneville H."/>
            <person name="Read B."/>
            <person name="Rensing S.A."/>
            <person name="Ritter A."/>
            <person name="Rousvoal S."/>
            <person name="Samanta M."/>
            <person name="Samson G."/>
            <person name="Schroeder D.C."/>
            <person name="Segurens B."/>
            <person name="Strittmatter M."/>
            <person name="Tonon T."/>
            <person name="Tregear J.W."/>
            <person name="Valentin K."/>
            <person name="von Dassow P."/>
            <person name="Yamagishi T."/>
            <person name="Van de Peer Y."/>
            <person name="Wincker P."/>
        </authorList>
    </citation>
    <scope>NUCLEOTIDE SEQUENCE [LARGE SCALE GENOMIC DNA]</scope>
    <source>
        <strain evidence="9">Ec32 / CCAP1310/4</strain>
    </source>
</reference>
<proteinExistence type="inferred from homology"/>
<keyword evidence="4" id="KW-0653">Protein transport</keyword>
<dbReference type="eggNOG" id="KOG2081">
    <property type="taxonomic scope" value="Eukaryota"/>
</dbReference>
<comment type="similarity">
    <text evidence="2">Belongs to the importin beta family.</text>
</comment>
<keyword evidence="5" id="KW-0539">Nucleus</keyword>
<evidence type="ECO:0000256" key="1">
    <source>
        <dbReference type="ARBA" id="ARBA00004123"/>
    </source>
</evidence>
<dbReference type="InterPro" id="IPR058537">
    <property type="entry name" value="TPR_TNPO3_IPO13_4th"/>
</dbReference>
<dbReference type="Pfam" id="PF08389">
    <property type="entry name" value="Xpo1"/>
    <property type="match status" value="1"/>
</dbReference>
<dbReference type="InterPro" id="IPR016024">
    <property type="entry name" value="ARM-type_fold"/>
</dbReference>
<dbReference type="Gene3D" id="1.25.10.10">
    <property type="entry name" value="Leucine-rich Repeat Variant"/>
    <property type="match status" value="2"/>
</dbReference>
<evidence type="ECO:0000313" key="8">
    <source>
        <dbReference type="EMBL" id="CBN74999.1"/>
    </source>
</evidence>
<dbReference type="GO" id="GO:0031267">
    <property type="term" value="F:small GTPase binding"/>
    <property type="evidence" value="ECO:0007669"/>
    <property type="project" value="InterPro"/>
</dbReference>
<dbReference type="Pfam" id="PF24138">
    <property type="entry name" value="TPR_TNPO3_IPO13_2nd"/>
    <property type="match status" value="1"/>
</dbReference>
<keyword evidence="3" id="KW-0813">Transport</keyword>
<dbReference type="Pfam" id="PF03810">
    <property type="entry name" value="IBN_N"/>
    <property type="match status" value="1"/>
</dbReference>
<sequence length="1011" mass="112347">MAAADPAIQQHVAEALAALNAVYNGSGPSHKEADRWLQEFQRSQEAWSVADAMLRMESAELNVTFFAAQTIHAKIRSNFRELPQESIPSLRDSLVDHLERWGGAGKSAVITRLCLALSGLALQLNWPDVLRDLTGRLMRAGSVEQQKQAARVLLEFMKEAGAGRPSYVHRALHVTCRYIWVRLGDDVVSRSSRQQSYLRSTAASVLVLDECQVLPEEAVNHRIVVPEATQVAFLQQLCESSGFLLTSLEQIAAGPLGAEIMVQETVFQCLQSWVRHVNVPGDEVVRNPLLSAAFDALGNQELFETAVDLLVEVLRKYKANNFLIVQLMVPKAMALEAAYMKSLEEEDADVARGLCRLFTEMGEAYMDVIMAPDDRGQLKLVELVLMCTSHPEREIATIPLYFWYLFCRTLESLEPADLRTARCTMFGPCLMRLIGVLVALMRYPEDVDELAYDEIDDLKRHRYDVADVLRDVCRILGGVQCLRQVVILLDQELGTLGALARPDEPGAWQGVEACLFATRSIGRDIPTSEETIVPQIVGMLPRLPGNHHVRYTATLIVGKYSEWLKLHPEHLTEMFAFLMEGFASPEVMPAAATAIKNVCHSCGQLMGEQVLGLLQGHLNEAKAREEHRIDIKDELELLQGLSYVVSTLAPDPAAAAIRRLVEPMATGLQRDGVAGGDAKLAQQELDRLTVVVSRANPVMQAGREHPVVMVVRELWPVLEAVSAKHQSSGQVFEKLSRFFKHAMRTCKEHFEPLLRPLIAHLVGTFSVVPHSSCLYCGSICVTEFGRRGPEFTAVLFQMLSDFAQAVFRCLQTLDDFTANPDVVEEFFYLVGRFVDYCPDPLVTSPLLSSLVRCGMVGLQLHHREAQRGVLHCLEEVVGLAMAEGPTGKANPRAQQFMPTVEQVLREHGPGLVQELVKCCVGEQPSYSVDGDGGSVAGLMWRISRLCPAWLQEWLQQVLGALPAKVADNYQKQELMEKLFGAQADKGRESFDTAVARFTSVCFQNQRSWSDP</sequence>
<dbReference type="OrthoDB" id="435593at2759"/>
<evidence type="ECO:0000256" key="2">
    <source>
        <dbReference type="ARBA" id="ARBA00007991"/>
    </source>
</evidence>
<dbReference type="InterPro" id="IPR011989">
    <property type="entry name" value="ARM-like"/>
</dbReference>
<dbReference type="EMBL" id="FN649741">
    <property type="protein sequence ID" value="CBN74999.1"/>
    <property type="molecule type" value="Genomic_DNA"/>
</dbReference>
<feature type="domain" description="Exportin-1/Importin-beta-like" evidence="7">
    <location>
        <begin position="194"/>
        <end position="310"/>
    </location>
</feature>
<dbReference type="InterPro" id="IPR057942">
    <property type="entry name" value="TPR_TNPO3_IPO13_3rd"/>
</dbReference>
<evidence type="ECO:0000259" key="6">
    <source>
        <dbReference type="Pfam" id="PF03810"/>
    </source>
</evidence>
<keyword evidence="9" id="KW-1185">Reference proteome</keyword>
<dbReference type="PANTHER" id="PTHR12363">
    <property type="entry name" value="TRANSPORTIN 3 AND IMPORTIN 13"/>
    <property type="match status" value="1"/>
</dbReference>
<dbReference type="Pfam" id="PF24140">
    <property type="entry name" value="TPR_TNPO3_IPO13_3rd"/>
    <property type="match status" value="1"/>
</dbReference>
<evidence type="ECO:0000259" key="7">
    <source>
        <dbReference type="Pfam" id="PF08389"/>
    </source>
</evidence>
<dbReference type="OMA" id="LECITSW"/>
<evidence type="ECO:0000313" key="9">
    <source>
        <dbReference type="Proteomes" id="UP000002630"/>
    </source>
</evidence>
<dbReference type="Proteomes" id="UP000002630">
    <property type="component" value="Linkage Group LG16"/>
</dbReference>
<dbReference type="AlphaFoldDB" id="D8LR94"/>
<dbReference type="STRING" id="2880.D8LR94"/>
<dbReference type="Pfam" id="PF24139">
    <property type="entry name" value="TPR_TNPO3_IPO13_4th"/>
    <property type="match status" value="1"/>
</dbReference>
<feature type="domain" description="Importin N-terminal" evidence="6">
    <location>
        <begin position="33"/>
        <end position="98"/>
    </location>
</feature>
<dbReference type="EMBL" id="FN648863">
    <property type="protein sequence ID" value="CBN74999.1"/>
    <property type="molecule type" value="Genomic_DNA"/>
</dbReference>